<name>A0A392TLW0_9FABA</name>
<dbReference type="EMBL" id="LXQA010614117">
    <property type="protein sequence ID" value="MCI62159.1"/>
    <property type="molecule type" value="Genomic_DNA"/>
</dbReference>
<dbReference type="AlphaFoldDB" id="A0A392TLW0"/>
<dbReference type="Proteomes" id="UP000265520">
    <property type="component" value="Unassembled WGS sequence"/>
</dbReference>
<evidence type="ECO:0000313" key="1">
    <source>
        <dbReference type="EMBL" id="MCI62159.1"/>
    </source>
</evidence>
<comment type="caution">
    <text evidence="1">The sequence shown here is derived from an EMBL/GenBank/DDBJ whole genome shotgun (WGS) entry which is preliminary data.</text>
</comment>
<accession>A0A392TLW0</accession>
<feature type="non-terminal residue" evidence="1">
    <location>
        <position position="45"/>
    </location>
</feature>
<keyword evidence="2" id="KW-1185">Reference proteome</keyword>
<evidence type="ECO:0000313" key="2">
    <source>
        <dbReference type="Proteomes" id="UP000265520"/>
    </source>
</evidence>
<organism evidence="1 2">
    <name type="scientific">Trifolium medium</name>
    <dbReference type="NCBI Taxonomy" id="97028"/>
    <lineage>
        <taxon>Eukaryota</taxon>
        <taxon>Viridiplantae</taxon>
        <taxon>Streptophyta</taxon>
        <taxon>Embryophyta</taxon>
        <taxon>Tracheophyta</taxon>
        <taxon>Spermatophyta</taxon>
        <taxon>Magnoliopsida</taxon>
        <taxon>eudicotyledons</taxon>
        <taxon>Gunneridae</taxon>
        <taxon>Pentapetalae</taxon>
        <taxon>rosids</taxon>
        <taxon>fabids</taxon>
        <taxon>Fabales</taxon>
        <taxon>Fabaceae</taxon>
        <taxon>Papilionoideae</taxon>
        <taxon>50 kb inversion clade</taxon>
        <taxon>NPAAA clade</taxon>
        <taxon>Hologalegina</taxon>
        <taxon>IRL clade</taxon>
        <taxon>Trifolieae</taxon>
        <taxon>Trifolium</taxon>
    </lineage>
</organism>
<proteinExistence type="predicted"/>
<sequence length="45" mass="5018">MKGILFMIKGQGKDCIYGLQENCITVIGLMEKGQEKEGTYGHLEI</sequence>
<reference evidence="1 2" key="1">
    <citation type="journal article" date="2018" name="Front. Plant Sci.">
        <title>Red Clover (Trifolium pratense) and Zigzag Clover (T. medium) - A Picture of Genomic Similarities and Differences.</title>
        <authorList>
            <person name="Dluhosova J."/>
            <person name="Istvanek J."/>
            <person name="Nedelnik J."/>
            <person name="Repkova J."/>
        </authorList>
    </citation>
    <scope>NUCLEOTIDE SEQUENCE [LARGE SCALE GENOMIC DNA]</scope>
    <source>
        <strain evidence="2">cv. 10/8</strain>
        <tissue evidence="1">Leaf</tissue>
    </source>
</reference>
<protein>
    <submittedName>
        <fullName evidence="1">Uncharacterized protein</fullName>
    </submittedName>
</protein>